<evidence type="ECO:0000313" key="2">
    <source>
        <dbReference type="EMBL" id="KAJ1349258.1"/>
    </source>
</evidence>
<comment type="caution">
    <text evidence="2">The sequence shown here is derived from an EMBL/GenBank/DDBJ whole genome shotgun (WGS) entry which is preliminary data.</text>
</comment>
<gene>
    <name evidence="2" type="ORF">KIN20_004738</name>
</gene>
<evidence type="ECO:0000313" key="3">
    <source>
        <dbReference type="Proteomes" id="UP001196413"/>
    </source>
</evidence>
<dbReference type="AlphaFoldDB" id="A0AAD5QEN4"/>
<feature type="region of interest" description="Disordered" evidence="1">
    <location>
        <begin position="43"/>
        <end position="89"/>
    </location>
</feature>
<name>A0AAD5QEN4_PARTN</name>
<keyword evidence="3" id="KW-1185">Reference proteome</keyword>
<organism evidence="2 3">
    <name type="scientific">Parelaphostrongylus tenuis</name>
    <name type="common">Meningeal worm</name>
    <dbReference type="NCBI Taxonomy" id="148309"/>
    <lineage>
        <taxon>Eukaryota</taxon>
        <taxon>Metazoa</taxon>
        <taxon>Ecdysozoa</taxon>
        <taxon>Nematoda</taxon>
        <taxon>Chromadorea</taxon>
        <taxon>Rhabditida</taxon>
        <taxon>Rhabditina</taxon>
        <taxon>Rhabditomorpha</taxon>
        <taxon>Strongyloidea</taxon>
        <taxon>Metastrongylidae</taxon>
        <taxon>Parelaphostrongylus</taxon>
    </lineage>
</organism>
<dbReference type="EMBL" id="JAHQIW010000633">
    <property type="protein sequence ID" value="KAJ1349258.1"/>
    <property type="molecule type" value="Genomic_DNA"/>
</dbReference>
<reference evidence="2" key="1">
    <citation type="submission" date="2021-06" db="EMBL/GenBank/DDBJ databases">
        <title>Parelaphostrongylus tenuis whole genome reference sequence.</title>
        <authorList>
            <person name="Garwood T.J."/>
            <person name="Larsen P.A."/>
            <person name="Fountain-Jones N.M."/>
            <person name="Garbe J.R."/>
            <person name="Macchietto M.G."/>
            <person name="Kania S.A."/>
            <person name="Gerhold R.W."/>
            <person name="Richards J.E."/>
            <person name="Wolf T.M."/>
        </authorList>
    </citation>
    <scope>NUCLEOTIDE SEQUENCE</scope>
    <source>
        <strain evidence="2">MNPRO001-30</strain>
        <tissue evidence="2">Meninges</tissue>
    </source>
</reference>
<dbReference type="Proteomes" id="UP001196413">
    <property type="component" value="Unassembled WGS sequence"/>
</dbReference>
<sequence length="89" mass="10134">MIFGVKALKLFKSFIATVTQRAISIKAQWGLLHGIPEVELRDEGLRRRDEPSAPARPTTTKRKGGDDRTEVGLPVEDWERDDWPLGQYD</sequence>
<evidence type="ECO:0000256" key="1">
    <source>
        <dbReference type="SAM" id="MobiDB-lite"/>
    </source>
</evidence>
<proteinExistence type="predicted"/>
<protein>
    <submittedName>
        <fullName evidence="2">Uncharacterized protein</fullName>
    </submittedName>
</protein>
<accession>A0AAD5QEN4</accession>